<keyword evidence="1" id="KW-0812">Transmembrane</keyword>
<keyword evidence="1" id="KW-0472">Membrane</keyword>
<proteinExistence type="predicted"/>
<gene>
    <name evidence="2" type="ORF">BVC80_1651g105</name>
</gene>
<accession>A0A200PZF7</accession>
<dbReference type="InParanoid" id="A0A200PZF7"/>
<feature type="transmembrane region" description="Helical" evidence="1">
    <location>
        <begin position="6"/>
        <end position="28"/>
    </location>
</feature>
<reference evidence="2 3" key="1">
    <citation type="journal article" date="2017" name="Mol. Plant">
        <title>The Genome of Medicinal Plant Macleaya cordata Provides New Insights into Benzylisoquinoline Alkaloids Metabolism.</title>
        <authorList>
            <person name="Liu X."/>
            <person name="Liu Y."/>
            <person name="Huang P."/>
            <person name="Ma Y."/>
            <person name="Qing Z."/>
            <person name="Tang Q."/>
            <person name="Cao H."/>
            <person name="Cheng P."/>
            <person name="Zheng Y."/>
            <person name="Yuan Z."/>
            <person name="Zhou Y."/>
            <person name="Liu J."/>
            <person name="Tang Z."/>
            <person name="Zhuo Y."/>
            <person name="Zhang Y."/>
            <person name="Yu L."/>
            <person name="Huang J."/>
            <person name="Yang P."/>
            <person name="Peng Q."/>
            <person name="Zhang J."/>
            <person name="Jiang W."/>
            <person name="Zhang Z."/>
            <person name="Lin K."/>
            <person name="Ro D.K."/>
            <person name="Chen X."/>
            <person name="Xiong X."/>
            <person name="Shang Y."/>
            <person name="Huang S."/>
            <person name="Zeng J."/>
        </authorList>
    </citation>
    <scope>NUCLEOTIDE SEQUENCE [LARGE SCALE GENOMIC DNA]</scope>
    <source>
        <strain evidence="3">cv. BLH2017</strain>
        <tissue evidence="2">Root</tissue>
    </source>
</reference>
<dbReference type="Proteomes" id="UP000195402">
    <property type="component" value="Unassembled WGS sequence"/>
</dbReference>
<evidence type="ECO:0000256" key="1">
    <source>
        <dbReference type="SAM" id="Phobius"/>
    </source>
</evidence>
<comment type="caution">
    <text evidence="2">The sequence shown here is derived from an EMBL/GenBank/DDBJ whole genome shotgun (WGS) entry which is preliminary data.</text>
</comment>
<dbReference type="AlphaFoldDB" id="A0A200PZF7"/>
<evidence type="ECO:0000313" key="2">
    <source>
        <dbReference type="EMBL" id="OVA03598.1"/>
    </source>
</evidence>
<name>A0A200PZF7_MACCD</name>
<dbReference type="EMBL" id="MVGT01003660">
    <property type="protein sequence ID" value="OVA03598.1"/>
    <property type="molecule type" value="Genomic_DNA"/>
</dbReference>
<evidence type="ECO:0000313" key="3">
    <source>
        <dbReference type="Proteomes" id="UP000195402"/>
    </source>
</evidence>
<organism evidence="2 3">
    <name type="scientific">Macleaya cordata</name>
    <name type="common">Five-seeded plume-poppy</name>
    <name type="synonym">Bocconia cordata</name>
    <dbReference type="NCBI Taxonomy" id="56857"/>
    <lineage>
        <taxon>Eukaryota</taxon>
        <taxon>Viridiplantae</taxon>
        <taxon>Streptophyta</taxon>
        <taxon>Embryophyta</taxon>
        <taxon>Tracheophyta</taxon>
        <taxon>Spermatophyta</taxon>
        <taxon>Magnoliopsida</taxon>
        <taxon>Ranunculales</taxon>
        <taxon>Papaveraceae</taxon>
        <taxon>Papaveroideae</taxon>
        <taxon>Macleaya</taxon>
    </lineage>
</organism>
<keyword evidence="1" id="KW-1133">Transmembrane helix</keyword>
<protein>
    <submittedName>
        <fullName evidence="2">Uncharacterized protein</fullName>
    </submittedName>
</protein>
<keyword evidence="3" id="KW-1185">Reference proteome</keyword>
<sequence length="91" mass="10613">MTSCILYWFGFSVSTALSLFRILTLLLCETREKERESIDRQSDRERKRDGIHLLSFTNIKTVFLLASSNDHPQTIFNRAFWGGNQDGRSLR</sequence>